<feature type="region of interest" description="Disordered" evidence="1">
    <location>
        <begin position="336"/>
        <end position="373"/>
    </location>
</feature>
<dbReference type="KEGG" id="qsa:O6P43_023780"/>
<keyword evidence="4" id="KW-1185">Reference proteome</keyword>
<dbReference type="SUPFAM" id="SSF54277">
    <property type="entry name" value="CAD &amp; PB1 domains"/>
    <property type="match status" value="1"/>
</dbReference>
<dbReference type="CDD" id="cd06410">
    <property type="entry name" value="PB1_UP2"/>
    <property type="match status" value="1"/>
</dbReference>
<dbReference type="SMART" id="SM00666">
    <property type="entry name" value="PB1"/>
    <property type="match status" value="1"/>
</dbReference>
<feature type="compositionally biased region" description="Low complexity" evidence="1">
    <location>
        <begin position="936"/>
        <end position="948"/>
    </location>
</feature>
<organism evidence="3 4">
    <name type="scientific">Quillaja saponaria</name>
    <name type="common">Soap bark tree</name>
    <dbReference type="NCBI Taxonomy" id="32244"/>
    <lineage>
        <taxon>Eukaryota</taxon>
        <taxon>Viridiplantae</taxon>
        <taxon>Streptophyta</taxon>
        <taxon>Embryophyta</taxon>
        <taxon>Tracheophyta</taxon>
        <taxon>Spermatophyta</taxon>
        <taxon>Magnoliopsida</taxon>
        <taxon>eudicotyledons</taxon>
        <taxon>Gunneridae</taxon>
        <taxon>Pentapetalae</taxon>
        <taxon>rosids</taxon>
        <taxon>fabids</taxon>
        <taxon>Fabales</taxon>
        <taxon>Quillajaceae</taxon>
        <taxon>Quillaja</taxon>
    </lineage>
</organism>
<dbReference type="PANTHER" id="PTHR31066:SF97">
    <property type="entry name" value="OS03G0401100 PROTEIN"/>
    <property type="match status" value="1"/>
</dbReference>
<reference evidence="3" key="1">
    <citation type="journal article" date="2023" name="Science">
        <title>Elucidation of the pathway for biosynthesis of saponin adjuvants from the soapbark tree.</title>
        <authorList>
            <person name="Reed J."/>
            <person name="Orme A."/>
            <person name="El-Demerdash A."/>
            <person name="Owen C."/>
            <person name="Martin L.B.B."/>
            <person name="Misra R.C."/>
            <person name="Kikuchi S."/>
            <person name="Rejzek M."/>
            <person name="Martin A.C."/>
            <person name="Harkess A."/>
            <person name="Leebens-Mack J."/>
            <person name="Louveau T."/>
            <person name="Stephenson M.J."/>
            <person name="Osbourn A."/>
        </authorList>
    </citation>
    <scope>NUCLEOTIDE SEQUENCE</scope>
    <source>
        <strain evidence="3">S10</strain>
    </source>
</reference>
<dbReference type="InterPro" id="IPR053198">
    <property type="entry name" value="Gynoecium_Dev_Regulator"/>
</dbReference>
<dbReference type="Gene3D" id="3.10.20.90">
    <property type="entry name" value="Phosphatidylinositol 3-kinase Catalytic Subunit, Chain A, domain 1"/>
    <property type="match status" value="1"/>
</dbReference>
<feature type="region of interest" description="Disordered" evidence="1">
    <location>
        <begin position="395"/>
        <end position="419"/>
    </location>
</feature>
<evidence type="ECO:0000259" key="2">
    <source>
        <dbReference type="SMART" id="SM00666"/>
    </source>
</evidence>
<evidence type="ECO:0000313" key="3">
    <source>
        <dbReference type="EMBL" id="KAJ7957477.1"/>
    </source>
</evidence>
<dbReference type="FunFam" id="3.10.20.90:FF:000058">
    <property type="entry name" value="Octicosapeptide/phox/Bem1p domain kinase superfamily protein"/>
    <property type="match status" value="1"/>
</dbReference>
<gene>
    <name evidence="3" type="ORF">O6P43_023780</name>
</gene>
<dbReference type="Pfam" id="PF00564">
    <property type="entry name" value="PB1"/>
    <property type="match status" value="1"/>
</dbReference>
<protein>
    <submittedName>
        <fullName evidence="3">Phox/Bem1p</fullName>
    </submittedName>
</protein>
<comment type="caution">
    <text evidence="3">The sequence shown here is derived from an EMBL/GenBank/DDBJ whole genome shotgun (WGS) entry which is preliminary data.</text>
</comment>
<proteinExistence type="predicted"/>
<feature type="region of interest" description="Disordered" evidence="1">
    <location>
        <begin position="934"/>
        <end position="998"/>
    </location>
</feature>
<evidence type="ECO:0000313" key="4">
    <source>
        <dbReference type="Proteomes" id="UP001163823"/>
    </source>
</evidence>
<dbReference type="EMBL" id="JARAOO010000009">
    <property type="protein sequence ID" value="KAJ7957477.1"/>
    <property type="molecule type" value="Genomic_DNA"/>
</dbReference>
<evidence type="ECO:0000256" key="1">
    <source>
        <dbReference type="SAM" id="MobiDB-lite"/>
    </source>
</evidence>
<feature type="domain" description="PB1" evidence="2">
    <location>
        <begin position="226"/>
        <end position="315"/>
    </location>
</feature>
<dbReference type="InterPro" id="IPR000270">
    <property type="entry name" value="PB1_dom"/>
</dbReference>
<sequence length="1115" mass="121188">MAFDQNSVPRDLRPLNIARIRAEEARVLPATTAGRNAEGFLPNSVREVSSPSSVPLIYPAPLSDAGFVSMGYGNMQPGVAAWCPRMPVPIGNPSMNPALGFCYSSNLVNRVGGGISTDHANSAMATGPGYAQNLGNWVGGNSVDQVVTDPVTEHGCSPSVGNRVNGNGTAQLSNIPTSGIDCSPNFARRPSGNEVEKVSDEGGDESFSGRKVKFLCSFGGKILPRPSDGMLRYVGGQTRIISVKRDVSFSELVQKMVNTYGQPVVIKYQLPDEDLDALVSVSCPDDLDNMMDEYEKLIERSTDGSSKLRRYVDAVNGIMDGVSGAITRKASVASATSTQNSDFSGTEPLDNSIPGQRNTSGALSSSMLSPRENAAAPHDIAAKLGYLDHCPEVHSDASGVPSSKPVAKSGPAHTSPSLPEVELERVGPHTLLQKQLGLQQAVTNIPPPASYLQPLVNPRQEVMYHSDYVQLPPHMGFPNPQVLGKAGPVFTQQQFPDNTAGLAPHQFIPAVQMTMTPPTSHIGIRSNVVQPLMQHQQSQLDPYADESTYGQSIVQIPAEQSYNAYQGQVSTGLVGGNYSWHQIPPPEHVIFPDGWVHHQQGQKDIGASPVSDSNTTYHSLCLEDNFRAPAMKRVMVTGGFKGGAVEQGVLAQHRVTGNMDQQVVIPPTDPRNSVLWDVNGRAGDKQSPNDGYMGNLPQTARDDAVHQHMVRAENHKQEMLVNNLVNCDIPPVGCMSVQTLEYILQESPKAYSDKLPGIVSKEDAVGNCNTYDHLGPIDGKMETLRIYNPEIHVNDDLNKFLVDKAREVDNFDHKHKQVVERDMLLDNNFGRSRISFDGNQSKTTEMLPCPSREVLYEHGSRPLEYNEVAQPPGWGNRGLYPQANIGNHLDSNEVRYVNPAFNGVDLGDKTASPVECKDDTGKLFKMVNNNPEVVASSGTMTSSSSPSGRNGDVQDTSNSLFSNQDPWSLRHETYFPPPRPNKVPSKKEPIGSMVPFGENLSGNCREQISDVQLQDSSYLQLMNSKQDSDHAQSKGSAEEQIKKELQAVAEGVAASVLLLSIPSNADMHDKNKSSFEDVEFRDVQNNFAERQHKARVQDVDTNPPENANLGFPVVR</sequence>
<dbReference type="PANTHER" id="PTHR31066">
    <property type="entry name" value="OS05G0427100 PROTEIN-RELATED"/>
    <property type="match status" value="1"/>
</dbReference>
<feature type="region of interest" description="Disordered" evidence="1">
    <location>
        <begin position="1091"/>
        <end position="1115"/>
    </location>
</feature>
<name>A0AAD7PJH3_QUISA</name>
<dbReference type="Proteomes" id="UP001163823">
    <property type="component" value="Chromosome 9"/>
</dbReference>
<accession>A0AAD7PJH3</accession>
<feature type="compositionally biased region" description="Polar residues" evidence="1">
    <location>
        <begin position="353"/>
        <end position="368"/>
    </location>
</feature>
<feature type="compositionally biased region" description="Polar residues" evidence="1">
    <location>
        <begin position="953"/>
        <end position="966"/>
    </location>
</feature>
<dbReference type="AlphaFoldDB" id="A0AAD7PJH3"/>